<accession>A0A1W1I566</accession>
<evidence type="ECO:0008006" key="6">
    <source>
        <dbReference type="Google" id="ProtNLM"/>
    </source>
</evidence>
<dbReference type="InterPro" id="IPR036465">
    <property type="entry name" value="vWFA_dom_sf"/>
</dbReference>
<dbReference type="Proteomes" id="UP000192042">
    <property type="component" value="Chromosome I"/>
</dbReference>
<dbReference type="PANTHER" id="PTHR45737:SF6">
    <property type="entry name" value="VON WILLEBRAND FACTOR A DOMAIN-CONTAINING PROTEIN 5A"/>
    <property type="match status" value="1"/>
</dbReference>
<dbReference type="CDD" id="cd01461">
    <property type="entry name" value="vWA_interalpha_trypsin_inhibitor"/>
    <property type="match status" value="1"/>
</dbReference>
<keyword evidence="1" id="KW-0472">Membrane</keyword>
<dbReference type="RefSeq" id="WP_080886563.1">
    <property type="nucleotide sequence ID" value="NZ_LT828648.1"/>
</dbReference>
<dbReference type="PANTHER" id="PTHR45737">
    <property type="entry name" value="VON WILLEBRAND FACTOR A DOMAIN-CONTAINING PROTEIN 5A"/>
    <property type="match status" value="1"/>
</dbReference>
<gene>
    <name evidence="4" type="ORF">NSJP_1968</name>
</gene>
<reference evidence="4 5" key="1">
    <citation type="submission" date="2017-03" db="EMBL/GenBank/DDBJ databases">
        <authorList>
            <person name="Afonso C.L."/>
            <person name="Miller P.J."/>
            <person name="Scott M.A."/>
            <person name="Spackman E."/>
            <person name="Goraichik I."/>
            <person name="Dimitrov K.M."/>
            <person name="Suarez D.L."/>
            <person name="Swayne D.E."/>
        </authorList>
    </citation>
    <scope>NUCLEOTIDE SEQUENCE [LARGE SCALE GENOMIC DNA]</scope>
    <source>
        <strain evidence="4">Genome sequencing of Nitrospira japonica strain NJ11</strain>
    </source>
</reference>
<name>A0A1W1I566_9BACT</name>
<feature type="transmembrane region" description="Helical" evidence="1">
    <location>
        <begin position="683"/>
        <end position="701"/>
    </location>
</feature>
<dbReference type="Pfam" id="PF13768">
    <property type="entry name" value="VWA_3"/>
    <property type="match status" value="1"/>
</dbReference>
<protein>
    <recommendedName>
        <fullName evidence="6">Marine proteobacterial sortase target protein</fullName>
    </recommendedName>
</protein>
<dbReference type="NCBIfam" id="TIGR03788">
    <property type="entry name" value="marine_srt_targ"/>
    <property type="match status" value="1"/>
</dbReference>
<feature type="domain" description="VWFA" evidence="2">
    <location>
        <begin position="353"/>
        <end position="523"/>
    </location>
</feature>
<keyword evidence="1" id="KW-1133">Transmembrane helix</keyword>
<dbReference type="Pfam" id="PF08487">
    <property type="entry name" value="VIT"/>
    <property type="match status" value="1"/>
</dbReference>
<evidence type="ECO:0000259" key="3">
    <source>
        <dbReference type="PROSITE" id="PS51468"/>
    </source>
</evidence>
<dbReference type="PROSITE" id="PS51468">
    <property type="entry name" value="VIT"/>
    <property type="match status" value="1"/>
</dbReference>
<dbReference type="Gene3D" id="3.40.50.410">
    <property type="entry name" value="von Willebrand factor, type A domain"/>
    <property type="match status" value="1"/>
</dbReference>
<dbReference type="SMART" id="SM00327">
    <property type="entry name" value="VWA"/>
    <property type="match status" value="1"/>
</dbReference>
<proteinExistence type="predicted"/>
<dbReference type="STRING" id="1325564.NSJP_1968"/>
<dbReference type="SMART" id="SM00609">
    <property type="entry name" value="VIT"/>
    <property type="match status" value="1"/>
</dbReference>
<dbReference type="InterPro" id="IPR002035">
    <property type="entry name" value="VWF_A"/>
</dbReference>
<evidence type="ECO:0000256" key="1">
    <source>
        <dbReference type="SAM" id="Phobius"/>
    </source>
</evidence>
<evidence type="ECO:0000313" key="5">
    <source>
        <dbReference type="Proteomes" id="UP000192042"/>
    </source>
</evidence>
<keyword evidence="5" id="KW-1185">Reference proteome</keyword>
<sequence length="708" mass="77481">MTSHSLTRTSTFRSATRLLGTCLLATLGLLSAGLPALLACGEEPRASDAASHLIGLKDVTQGTLLFKTGQSGRYLPAPILHTDVRITVTGTIVRAKLTQAFINPSHEKDAWAEGVYVFPLPETAAVDHLRMTVGDRTIEGEIKERTEAKKVYEQSKREGKRAGLVEQERPNIFTTSVANIAPGDRIMVEIEYQETVRYDQGTYSIRFPMVVGPRYIPGTPVVMEDQPPVLGWSLDTDRVTDASRIAPPVARPEHPINPVSLTVDLAAGFLPALIKSPSHPILVVTEPDGRRQISLRDEQTPADRDFVLQWTAAAESTPIATAFTQQQGEASYALLMLTPPAWPDQPRAAQPREVIFVIDTSGSMAGTSIEQAKAALQTALSRLTAQDRFNVIQFNNVTRVLFSEPQSVTTTTIRKAVHYVERLHADGGTEILPALKTALKGTAPATHVRQVVFLTDGQVGNEDELFGTIRDQLGTSRLFTIGIGSAPNSHFMRKAAEFGRGTFTYVGSASDVRMHMDAMLRKLERPVLTDVTVDGLDQADELFPARIPDLYEGEPIVLAVKGARLPATVTLRGVLGRTPWTSTVSLTTGSPREGLAVHWARRKIDALMDRQQYGQEDPAVRQAVLDVALAHHLVSTYTSLVAVDHEPVRPTDKTLAMHMLKTNLPAGQDFQAIFGLPRTATSAQLQIFVGTACLILAWLTWRWRRQAS</sequence>
<dbReference type="AlphaFoldDB" id="A0A1W1I566"/>
<dbReference type="InterPro" id="IPR022440">
    <property type="entry name" value="CHP03788"/>
</dbReference>
<evidence type="ECO:0000259" key="2">
    <source>
        <dbReference type="PROSITE" id="PS50234"/>
    </source>
</evidence>
<dbReference type="InterPro" id="IPR013694">
    <property type="entry name" value="VIT"/>
</dbReference>
<dbReference type="KEGG" id="nja:NSJP_1968"/>
<dbReference type="OrthoDB" id="9784383at2"/>
<dbReference type="EMBL" id="LT828648">
    <property type="protein sequence ID" value="SLM48140.1"/>
    <property type="molecule type" value="Genomic_DNA"/>
</dbReference>
<keyword evidence="1" id="KW-0812">Transmembrane</keyword>
<dbReference type="PROSITE" id="PS50234">
    <property type="entry name" value="VWFA"/>
    <property type="match status" value="1"/>
</dbReference>
<feature type="domain" description="VIT" evidence="3">
    <location>
        <begin position="63"/>
        <end position="194"/>
    </location>
</feature>
<dbReference type="SUPFAM" id="SSF53300">
    <property type="entry name" value="vWA-like"/>
    <property type="match status" value="1"/>
</dbReference>
<evidence type="ECO:0000313" key="4">
    <source>
        <dbReference type="EMBL" id="SLM48140.1"/>
    </source>
</evidence>
<organism evidence="4 5">
    <name type="scientific">Nitrospira japonica</name>
    <dbReference type="NCBI Taxonomy" id="1325564"/>
    <lineage>
        <taxon>Bacteria</taxon>
        <taxon>Pseudomonadati</taxon>
        <taxon>Nitrospirota</taxon>
        <taxon>Nitrospiria</taxon>
        <taxon>Nitrospirales</taxon>
        <taxon>Nitrospiraceae</taxon>
        <taxon>Nitrospira</taxon>
    </lineage>
</organism>